<evidence type="ECO:0000259" key="9">
    <source>
        <dbReference type="Pfam" id="PF02225"/>
    </source>
</evidence>
<dbReference type="Gene3D" id="3.40.630.10">
    <property type="entry name" value="Zn peptidases"/>
    <property type="match status" value="2"/>
</dbReference>
<evidence type="ECO:0000256" key="1">
    <source>
        <dbReference type="ARBA" id="ARBA00005957"/>
    </source>
</evidence>
<reference evidence="11 12" key="1">
    <citation type="journal article" date="2011" name="Stand. Genomic Sci.">
        <title>Complete genome sequence of Thermomonospora curvata type strain (B9).</title>
        <authorList>
            <person name="Chertkov O."/>
            <person name="Sikorski J."/>
            <person name="Nolan M."/>
            <person name="Lapidus A."/>
            <person name="Lucas S."/>
            <person name="Del Rio T.G."/>
            <person name="Tice H."/>
            <person name="Cheng J.F."/>
            <person name="Goodwin L."/>
            <person name="Pitluck S."/>
            <person name="Liolios K."/>
            <person name="Ivanova N."/>
            <person name="Mavromatis K."/>
            <person name="Mikhailova N."/>
            <person name="Ovchinnikova G."/>
            <person name="Pati A."/>
            <person name="Chen A."/>
            <person name="Palaniappan K."/>
            <person name="Djao O.D."/>
            <person name="Land M."/>
            <person name="Hauser L."/>
            <person name="Chang Y.J."/>
            <person name="Jeffries C.D."/>
            <person name="Brettin T."/>
            <person name="Han C."/>
            <person name="Detter J.C."/>
            <person name="Rohde M."/>
            <person name="Goker M."/>
            <person name="Woyke T."/>
            <person name="Bristow J."/>
            <person name="Eisen J.A."/>
            <person name="Markowitz V."/>
            <person name="Hugenholtz P."/>
            <person name="Klenk H.P."/>
            <person name="Kyrpides N.C."/>
        </authorList>
    </citation>
    <scope>NUCLEOTIDE SEQUENCE [LARGE SCALE GENOMIC DNA]</scope>
    <source>
        <strain evidence="12">ATCC 19995 / DSM 43183 / JCM 3096 / KCTC 9072 / NBRC 15933 / NCIMB 10081 / Henssen B9</strain>
    </source>
</reference>
<dbReference type="SUPFAM" id="SSF52025">
    <property type="entry name" value="PA domain"/>
    <property type="match status" value="1"/>
</dbReference>
<dbReference type="EC" id="3.4.11.15" evidence="11"/>
<dbReference type="InterPro" id="IPR041756">
    <property type="entry name" value="M28_SGAP-like"/>
</dbReference>
<dbReference type="RefSeq" id="WP_012854226.1">
    <property type="nucleotide sequence ID" value="NC_013510.1"/>
</dbReference>
<protein>
    <submittedName>
        <fullName evidence="11">Aminopeptidase Y</fullName>
        <ecNumber evidence="11">3.4.11.15</ecNumber>
    </submittedName>
</protein>
<dbReference type="HOGENOM" id="CLU_024336_0_2_11"/>
<keyword evidence="6 11" id="KW-0378">Hydrolase</keyword>
<keyword evidence="5 8" id="KW-0732">Signal</keyword>
<evidence type="ECO:0000313" key="12">
    <source>
        <dbReference type="Proteomes" id="UP000001918"/>
    </source>
</evidence>
<dbReference type="GO" id="GO:0046872">
    <property type="term" value="F:metal ion binding"/>
    <property type="evidence" value="ECO:0007669"/>
    <property type="project" value="UniProtKB-KW"/>
</dbReference>
<dbReference type="InterPro" id="IPR046450">
    <property type="entry name" value="PA_dom_sf"/>
</dbReference>
<dbReference type="EMBL" id="CP001738">
    <property type="protein sequence ID" value="ACY99442.1"/>
    <property type="molecule type" value="Genomic_DNA"/>
</dbReference>
<gene>
    <name evidence="11" type="ordered locus">Tcur_3913</name>
</gene>
<keyword evidence="2 11" id="KW-0031">Aminopeptidase</keyword>
<dbReference type="KEGG" id="tcu:Tcur_3913"/>
<dbReference type="GO" id="GO:0006508">
    <property type="term" value="P:proteolysis"/>
    <property type="evidence" value="ECO:0007669"/>
    <property type="project" value="UniProtKB-KW"/>
</dbReference>
<keyword evidence="7" id="KW-0862">Zinc</keyword>
<keyword evidence="12" id="KW-1185">Reference proteome</keyword>
<accession>D1AE16</accession>
<evidence type="ECO:0000256" key="5">
    <source>
        <dbReference type="ARBA" id="ARBA00022729"/>
    </source>
</evidence>
<feature type="signal peptide" evidence="8">
    <location>
        <begin position="1"/>
        <end position="22"/>
    </location>
</feature>
<evidence type="ECO:0000256" key="2">
    <source>
        <dbReference type="ARBA" id="ARBA00022438"/>
    </source>
</evidence>
<proteinExistence type="inferred from homology"/>
<dbReference type="AlphaFoldDB" id="D1AE16"/>
<dbReference type="STRING" id="471852.Tcur_3913"/>
<dbReference type="GO" id="GO:0008235">
    <property type="term" value="F:metalloexopeptidase activity"/>
    <property type="evidence" value="ECO:0007669"/>
    <property type="project" value="InterPro"/>
</dbReference>
<dbReference type="PANTHER" id="PTHR12147">
    <property type="entry name" value="METALLOPEPTIDASE M28 FAMILY MEMBER"/>
    <property type="match status" value="1"/>
</dbReference>
<feature type="domain" description="PA" evidence="9">
    <location>
        <begin position="148"/>
        <end position="228"/>
    </location>
</feature>
<evidence type="ECO:0000313" key="11">
    <source>
        <dbReference type="EMBL" id="ACY99442.1"/>
    </source>
</evidence>
<dbReference type="InterPro" id="IPR045175">
    <property type="entry name" value="M28_fam"/>
</dbReference>
<name>D1AE16_THECD</name>
<dbReference type="PANTHER" id="PTHR12147:SF26">
    <property type="entry name" value="PEPTIDASE M28 DOMAIN-CONTAINING PROTEIN"/>
    <property type="match status" value="1"/>
</dbReference>
<evidence type="ECO:0000256" key="4">
    <source>
        <dbReference type="ARBA" id="ARBA00022723"/>
    </source>
</evidence>
<dbReference type="GO" id="GO:0004177">
    <property type="term" value="F:aminopeptidase activity"/>
    <property type="evidence" value="ECO:0007669"/>
    <property type="project" value="UniProtKB-KW"/>
</dbReference>
<dbReference type="SUPFAM" id="SSF53187">
    <property type="entry name" value="Zn-dependent exopeptidases"/>
    <property type="match status" value="1"/>
</dbReference>
<evidence type="ECO:0000256" key="8">
    <source>
        <dbReference type="SAM" id="SignalP"/>
    </source>
</evidence>
<feature type="chain" id="PRO_5039723681" evidence="8">
    <location>
        <begin position="23"/>
        <end position="512"/>
    </location>
</feature>
<feature type="domain" description="Peptidase M28" evidence="10">
    <location>
        <begin position="254"/>
        <end position="472"/>
    </location>
</feature>
<keyword evidence="3" id="KW-0645">Protease</keyword>
<sequence length="512" mass="54069">MRKRHWGIPLALAGLLSGVVTAAPAEAGVQGPDLTKLVKIKDIRKHLVELERVAERNGGNRASGQPGFDASVDYVVKVLKKAGYKPQVQNFDFEYYEQEAPTVFEQVSPAPATYTEALDGDFLTHYYSGEGDVTARAVPVDTDDPDGVGSGCESDDFEGFPAGSIALIVRGGCTFADKAANAEAAGAVAAIIYQNPATADQGPVNGTLGGRVVDIPVLGPTYELGSSLVAQAKAGELILHIKTDVFHEKRSSKNVIADTKLGDPNKTVVVGAHLDSVAEGPGINDNGSGSATVLAIAEQIGKLGKKGLKNRVRFAWWGAEESGLIGSDAYVASLSDEELSKIALNLNFDMLGSPNFARFVYDGDNSLGTPTDPPPGSAEIEKAFTDYFKKRKLATEPTAFDGRSDYYAFINVGIPAGGLFSGAEVTKTPEQVKLYGGTAGEAFDKCYHQACDDLTNINWTGLDQLADGAAHVVQRYAHSVEDVLAARTATVTLKSTSSSAGGPEWRGGHLIR</sequence>
<dbReference type="InterPro" id="IPR003137">
    <property type="entry name" value="PA_domain"/>
</dbReference>
<dbReference type="Pfam" id="PF04389">
    <property type="entry name" value="Peptidase_M28"/>
    <property type="match status" value="1"/>
</dbReference>
<dbReference type="Gene3D" id="3.50.30.30">
    <property type="match status" value="1"/>
</dbReference>
<evidence type="ECO:0000256" key="3">
    <source>
        <dbReference type="ARBA" id="ARBA00022670"/>
    </source>
</evidence>
<evidence type="ECO:0000256" key="7">
    <source>
        <dbReference type="ARBA" id="ARBA00022833"/>
    </source>
</evidence>
<evidence type="ECO:0000259" key="10">
    <source>
        <dbReference type="Pfam" id="PF04389"/>
    </source>
</evidence>
<dbReference type="CDD" id="cd03876">
    <property type="entry name" value="M28_SGAP_like"/>
    <property type="match status" value="1"/>
</dbReference>
<dbReference type="eggNOG" id="COG2234">
    <property type="taxonomic scope" value="Bacteria"/>
</dbReference>
<dbReference type="Pfam" id="PF02225">
    <property type="entry name" value="PA"/>
    <property type="match status" value="1"/>
</dbReference>
<dbReference type="Proteomes" id="UP000001918">
    <property type="component" value="Chromosome"/>
</dbReference>
<comment type="similarity">
    <text evidence="1">Belongs to the peptidase M28 family. M28A subfamily.</text>
</comment>
<keyword evidence="4" id="KW-0479">Metal-binding</keyword>
<evidence type="ECO:0000256" key="6">
    <source>
        <dbReference type="ARBA" id="ARBA00022801"/>
    </source>
</evidence>
<organism evidence="11 12">
    <name type="scientific">Thermomonospora curvata (strain ATCC 19995 / DSM 43183 / JCM 3096 / KCTC 9072 / NBRC 15933 / NCIMB 10081 / Henssen B9)</name>
    <dbReference type="NCBI Taxonomy" id="471852"/>
    <lineage>
        <taxon>Bacteria</taxon>
        <taxon>Bacillati</taxon>
        <taxon>Actinomycetota</taxon>
        <taxon>Actinomycetes</taxon>
        <taxon>Streptosporangiales</taxon>
        <taxon>Thermomonosporaceae</taxon>
        <taxon>Thermomonospora</taxon>
    </lineage>
</organism>
<dbReference type="InterPro" id="IPR007484">
    <property type="entry name" value="Peptidase_M28"/>
</dbReference>